<organism evidence="1 2">
    <name type="scientific">Rhodopirellula baltica WH47</name>
    <dbReference type="NCBI Taxonomy" id="991778"/>
    <lineage>
        <taxon>Bacteria</taxon>
        <taxon>Pseudomonadati</taxon>
        <taxon>Planctomycetota</taxon>
        <taxon>Planctomycetia</taxon>
        <taxon>Pirellulales</taxon>
        <taxon>Pirellulaceae</taxon>
        <taxon>Rhodopirellula</taxon>
    </lineage>
</organism>
<gene>
    <name evidence="1" type="ORF">RBWH47_06033</name>
</gene>
<comment type="caution">
    <text evidence="1">The sequence shown here is derived from an EMBL/GenBank/DDBJ whole genome shotgun (WGS) entry which is preliminary data.</text>
</comment>
<sequence length="58" mass="6139">MDAIETADKTVLAVQIYDTIACVLFRFDASGTIGQPGDAFAMVGRCGRDIAVDAIETD</sequence>
<dbReference type="AlphaFoldDB" id="F2AWW9"/>
<protein>
    <submittedName>
        <fullName evidence="1">Uncharacterized protein</fullName>
    </submittedName>
</protein>
<proteinExistence type="predicted"/>
<evidence type="ECO:0000313" key="2">
    <source>
        <dbReference type="Proteomes" id="UP000006222"/>
    </source>
</evidence>
<accession>F2AWW9</accession>
<evidence type="ECO:0000313" key="1">
    <source>
        <dbReference type="EMBL" id="EGF25882.1"/>
    </source>
</evidence>
<dbReference type="EMBL" id="AFAR01000205">
    <property type="protein sequence ID" value="EGF25882.1"/>
    <property type="molecule type" value="Genomic_DNA"/>
</dbReference>
<reference evidence="1 2" key="1">
    <citation type="journal article" date="2013" name="Mar. Genomics">
        <title>Expression of sulfatases in Rhodopirellula baltica and the diversity of sulfatases in the genus Rhodopirellula.</title>
        <authorList>
            <person name="Wegner C.E."/>
            <person name="Richter-Heitmann T."/>
            <person name="Klindworth A."/>
            <person name="Klockow C."/>
            <person name="Richter M."/>
            <person name="Achstetter T."/>
            <person name="Glockner F.O."/>
            <person name="Harder J."/>
        </authorList>
    </citation>
    <scope>NUCLEOTIDE SEQUENCE [LARGE SCALE GENOMIC DNA]</scope>
    <source>
        <strain evidence="1 2">WH47</strain>
    </source>
</reference>
<name>F2AWW9_RHOBT</name>
<dbReference type="Proteomes" id="UP000006222">
    <property type="component" value="Unassembled WGS sequence"/>
</dbReference>